<proteinExistence type="predicted"/>
<protein>
    <recommendedName>
        <fullName evidence="3">Ribosomal protein/NADH dehydrogenase domain-containing protein</fullName>
    </recommendedName>
</protein>
<evidence type="ECO:0000313" key="1">
    <source>
        <dbReference type="EMBL" id="KAJ1928411.1"/>
    </source>
</evidence>
<name>A0A9W8E1Y8_9FUNG</name>
<reference evidence="1" key="1">
    <citation type="submission" date="2022-07" db="EMBL/GenBank/DDBJ databases">
        <title>Phylogenomic reconstructions and comparative analyses of Kickxellomycotina fungi.</title>
        <authorList>
            <person name="Reynolds N.K."/>
            <person name="Stajich J.E."/>
            <person name="Barry K."/>
            <person name="Grigoriev I.V."/>
            <person name="Crous P."/>
            <person name="Smith M.E."/>
        </authorList>
    </citation>
    <scope>NUCLEOTIDE SEQUENCE</scope>
    <source>
        <strain evidence="1">RSA 861</strain>
    </source>
</reference>
<organism evidence="1 2">
    <name type="scientific">Tieghemiomyces parasiticus</name>
    <dbReference type="NCBI Taxonomy" id="78921"/>
    <lineage>
        <taxon>Eukaryota</taxon>
        <taxon>Fungi</taxon>
        <taxon>Fungi incertae sedis</taxon>
        <taxon>Zoopagomycota</taxon>
        <taxon>Kickxellomycotina</taxon>
        <taxon>Dimargaritomycetes</taxon>
        <taxon>Dimargaritales</taxon>
        <taxon>Dimargaritaceae</taxon>
        <taxon>Tieghemiomyces</taxon>
    </lineage>
</organism>
<dbReference type="AlphaFoldDB" id="A0A9W8E1Y8"/>
<gene>
    <name evidence="1" type="ORF">IWQ60_002076</name>
</gene>
<evidence type="ECO:0000313" key="2">
    <source>
        <dbReference type="Proteomes" id="UP001150569"/>
    </source>
</evidence>
<sequence>MSLPLRVQKVVKNLITGPGAVALPKTVAEIAVQFPKKGGNITAKQFAETIVPRLQFSNPQVHFSVGRLGTGWDEGINVVFDDATQANIPVGDGNLEEVYKHFTETVAEGPAPST</sequence>
<accession>A0A9W8E1Y8</accession>
<dbReference type="Proteomes" id="UP001150569">
    <property type="component" value="Unassembled WGS sequence"/>
</dbReference>
<comment type="caution">
    <text evidence="1">The sequence shown here is derived from an EMBL/GenBank/DDBJ whole genome shotgun (WGS) entry which is preliminary data.</text>
</comment>
<dbReference type="EMBL" id="JANBPT010000074">
    <property type="protein sequence ID" value="KAJ1928411.1"/>
    <property type="molecule type" value="Genomic_DNA"/>
</dbReference>
<keyword evidence="2" id="KW-1185">Reference proteome</keyword>
<evidence type="ECO:0008006" key="3">
    <source>
        <dbReference type="Google" id="ProtNLM"/>
    </source>
</evidence>